<name>A0AAD8XS41_9STRA</name>
<accession>A0AAD8XS41</accession>
<dbReference type="EMBL" id="JATAAI010000068">
    <property type="protein sequence ID" value="KAK1732400.1"/>
    <property type="molecule type" value="Genomic_DNA"/>
</dbReference>
<keyword evidence="2" id="KW-1185">Reference proteome</keyword>
<evidence type="ECO:0000313" key="1">
    <source>
        <dbReference type="EMBL" id="KAK1732400.1"/>
    </source>
</evidence>
<dbReference type="AlphaFoldDB" id="A0AAD8XS41"/>
<reference evidence="1" key="1">
    <citation type="submission" date="2023-06" db="EMBL/GenBank/DDBJ databases">
        <title>Survivors Of The Sea: Transcriptome response of Skeletonema marinoi to long-term dormancy.</title>
        <authorList>
            <person name="Pinder M.I.M."/>
            <person name="Kourtchenko O."/>
            <person name="Robertson E.K."/>
            <person name="Larsson T."/>
            <person name="Maumus F."/>
            <person name="Osuna-Cruz C.M."/>
            <person name="Vancaester E."/>
            <person name="Stenow R."/>
            <person name="Vandepoele K."/>
            <person name="Ploug H."/>
            <person name="Bruchert V."/>
            <person name="Godhe A."/>
            <person name="Topel M."/>
        </authorList>
    </citation>
    <scope>NUCLEOTIDE SEQUENCE</scope>
    <source>
        <strain evidence="1">R05AC</strain>
    </source>
</reference>
<dbReference type="Proteomes" id="UP001224775">
    <property type="component" value="Unassembled WGS sequence"/>
</dbReference>
<sequence length="434" mass="47607">MMMSATRLFLSSTTRQSLRQCCHCSVSCCSANNASDLLLHAQSSQLNGITRQLFRKSLTRCSHTSNTPRSSKPYNNNNFLTPGFQPSAITGDNIGFYQGSTFYDGAPPNVLPILNASPILSPGKYVRQSSWSASHHSNKNKTGTKSGTDAALRLVDARREFMSLMNRELLGSQHYSSTNGTNNHSGSNEVVTDVRKIYALTGHGVPSVLLLYLIQVVRGWTTSSSSSSSAAQSTQTQHSSSSIVQISFQNVHNSTILNRDEIQVIHANGITSNRTENSNNQMLNHGGDWEHDFDLYMVVMDRIASRLASFVLTQLYHHDHSDVSSKVDGEAHTNNEATLGSSGSVINPASLKCWNVTMMKGEALPLSLLPMGRQGERQQQQSLMILTVEWVMSKHSRNDCCNIILRLQDDGSTTGLDDGGSREPISLVFDGVYE</sequence>
<evidence type="ECO:0000313" key="2">
    <source>
        <dbReference type="Proteomes" id="UP001224775"/>
    </source>
</evidence>
<proteinExistence type="predicted"/>
<gene>
    <name evidence="1" type="ORF">QTG54_016935</name>
</gene>
<protein>
    <submittedName>
        <fullName evidence="1">Uncharacterized protein</fullName>
    </submittedName>
</protein>
<comment type="caution">
    <text evidence="1">The sequence shown here is derived from an EMBL/GenBank/DDBJ whole genome shotgun (WGS) entry which is preliminary data.</text>
</comment>
<organism evidence="1 2">
    <name type="scientific">Skeletonema marinoi</name>
    <dbReference type="NCBI Taxonomy" id="267567"/>
    <lineage>
        <taxon>Eukaryota</taxon>
        <taxon>Sar</taxon>
        <taxon>Stramenopiles</taxon>
        <taxon>Ochrophyta</taxon>
        <taxon>Bacillariophyta</taxon>
        <taxon>Coscinodiscophyceae</taxon>
        <taxon>Thalassiosirophycidae</taxon>
        <taxon>Thalassiosirales</taxon>
        <taxon>Skeletonemataceae</taxon>
        <taxon>Skeletonema</taxon>
        <taxon>Skeletonema marinoi-dohrnii complex</taxon>
    </lineage>
</organism>